<sequence length="216" mass="26116">MQDQGSREARLLTNAARYEANRVKSRLLRLPYELRLQIYTILLGDRQIHIRFVPWQYKHPVKRSKTDKETVKGHFRYEVLPKRQDPWASDVEQLWETAETSVDAAGARITLLSGVCRQLYNETMLLPHKLNAWSFESMHLMERYILKDNRMALHQRKVIEVLYCRERLPKDLQKKFKGLKAIVWKDGMRLRWQDLEIFPEVAWKDRRQLLEQSWRW</sequence>
<dbReference type="PANTHER" id="PTHR38790:SF4">
    <property type="entry name" value="2EXR DOMAIN-CONTAINING PROTEIN"/>
    <property type="match status" value="1"/>
</dbReference>
<gene>
    <name evidence="2" type="ORF">BD289DRAFT_471509</name>
</gene>
<dbReference type="InterPro" id="IPR056632">
    <property type="entry name" value="DUF7730"/>
</dbReference>
<evidence type="ECO:0000313" key="3">
    <source>
        <dbReference type="Proteomes" id="UP000241462"/>
    </source>
</evidence>
<proteinExistence type="predicted"/>
<keyword evidence="3" id="KW-1185">Reference proteome</keyword>
<dbReference type="PANTHER" id="PTHR38790">
    <property type="entry name" value="2EXR DOMAIN-CONTAINING PROTEIN-RELATED"/>
    <property type="match status" value="1"/>
</dbReference>
<dbReference type="Proteomes" id="UP000241462">
    <property type="component" value="Unassembled WGS sequence"/>
</dbReference>
<dbReference type="OrthoDB" id="5413827at2759"/>
<dbReference type="InParanoid" id="A0A2T3AJE6"/>
<dbReference type="Pfam" id="PF24864">
    <property type="entry name" value="DUF7730"/>
    <property type="match status" value="1"/>
</dbReference>
<organism evidence="2 3">
    <name type="scientific">Coniella lustricola</name>
    <dbReference type="NCBI Taxonomy" id="2025994"/>
    <lineage>
        <taxon>Eukaryota</taxon>
        <taxon>Fungi</taxon>
        <taxon>Dikarya</taxon>
        <taxon>Ascomycota</taxon>
        <taxon>Pezizomycotina</taxon>
        <taxon>Sordariomycetes</taxon>
        <taxon>Sordariomycetidae</taxon>
        <taxon>Diaporthales</taxon>
        <taxon>Schizoparmaceae</taxon>
        <taxon>Coniella</taxon>
    </lineage>
</organism>
<dbReference type="EMBL" id="KZ678382">
    <property type="protein sequence ID" value="PSS00694.1"/>
    <property type="molecule type" value="Genomic_DNA"/>
</dbReference>
<reference evidence="2 3" key="1">
    <citation type="journal article" date="2018" name="Mycol. Prog.">
        <title>Coniella lustricola, a new species from submerged detritus.</title>
        <authorList>
            <person name="Raudabaugh D.B."/>
            <person name="Iturriaga T."/>
            <person name="Carver A."/>
            <person name="Mondo S."/>
            <person name="Pangilinan J."/>
            <person name="Lipzen A."/>
            <person name="He G."/>
            <person name="Amirebrahimi M."/>
            <person name="Grigoriev I.V."/>
            <person name="Miller A.N."/>
        </authorList>
    </citation>
    <scope>NUCLEOTIDE SEQUENCE [LARGE SCALE GENOMIC DNA]</scope>
    <source>
        <strain evidence="2 3">B22-T-1</strain>
    </source>
</reference>
<name>A0A2T3AJE6_9PEZI</name>
<accession>A0A2T3AJE6</accession>
<dbReference type="AlphaFoldDB" id="A0A2T3AJE6"/>
<feature type="domain" description="DUF7730" evidence="1">
    <location>
        <begin position="24"/>
        <end position="140"/>
    </location>
</feature>
<evidence type="ECO:0000313" key="2">
    <source>
        <dbReference type="EMBL" id="PSS00694.1"/>
    </source>
</evidence>
<protein>
    <recommendedName>
        <fullName evidence="1">DUF7730 domain-containing protein</fullName>
    </recommendedName>
</protein>
<evidence type="ECO:0000259" key="1">
    <source>
        <dbReference type="Pfam" id="PF24864"/>
    </source>
</evidence>